<dbReference type="InterPro" id="IPR028939">
    <property type="entry name" value="P5C_Rdtase_cat_N"/>
</dbReference>
<accession>A0ABQ4GJT7</accession>
<dbReference type="RefSeq" id="WP_204048467.1">
    <property type="nucleotide sequence ID" value="NZ_BOOF01000011.1"/>
</dbReference>
<dbReference type="SUPFAM" id="SSF51735">
    <property type="entry name" value="NAD(P)-binding Rossmann-fold domains"/>
    <property type="match status" value="1"/>
</dbReference>
<dbReference type="Gene3D" id="3.40.50.720">
    <property type="entry name" value="NAD(P)-binding Rossmann-like Domain"/>
    <property type="match status" value="1"/>
</dbReference>
<gene>
    <name evidence="3" type="ORF">Msi02_24910</name>
</gene>
<feature type="domain" description="Pyrroline-5-carboxylate reductase catalytic N-terminal" evidence="2">
    <location>
        <begin position="3"/>
        <end position="92"/>
    </location>
</feature>
<dbReference type="Proteomes" id="UP000660454">
    <property type="component" value="Unassembled WGS sequence"/>
</dbReference>
<reference evidence="3 4" key="1">
    <citation type="submission" date="2021-01" db="EMBL/GenBank/DDBJ databases">
        <title>Whole genome shotgun sequence of Microbispora siamensis NBRC 104113.</title>
        <authorList>
            <person name="Komaki H."/>
            <person name="Tamura T."/>
        </authorList>
    </citation>
    <scope>NUCLEOTIDE SEQUENCE [LARGE SCALE GENOMIC DNA]</scope>
    <source>
        <strain evidence="3 4">NBRC 104113</strain>
    </source>
</reference>
<organism evidence="3 4">
    <name type="scientific">Microbispora siamensis</name>
    <dbReference type="NCBI Taxonomy" id="564413"/>
    <lineage>
        <taxon>Bacteria</taxon>
        <taxon>Bacillati</taxon>
        <taxon>Actinomycetota</taxon>
        <taxon>Actinomycetes</taxon>
        <taxon>Streptosporangiales</taxon>
        <taxon>Streptosporangiaceae</taxon>
        <taxon>Microbispora</taxon>
    </lineage>
</organism>
<dbReference type="Pfam" id="PF03807">
    <property type="entry name" value="F420_oxidored"/>
    <property type="match status" value="1"/>
</dbReference>
<evidence type="ECO:0000313" key="4">
    <source>
        <dbReference type="Proteomes" id="UP000660454"/>
    </source>
</evidence>
<proteinExistence type="predicted"/>
<evidence type="ECO:0000313" key="3">
    <source>
        <dbReference type="EMBL" id="GIH61674.1"/>
    </source>
</evidence>
<keyword evidence="1" id="KW-0560">Oxidoreductase</keyword>
<protein>
    <submittedName>
        <fullName evidence="3">NADPH-dependent F420 reductase</fullName>
    </submittedName>
</protein>
<dbReference type="InterPro" id="IPR036291">
    <property type="entry name" value="NAD(P)-bd_dom_sf"/>
</dbReference>
<dbReference type="InterPro" id="IPR051267">
    <property type="entry name" value="STEAP_metalloreductase"/>
</dbReference>
<comment type="caution">
    <text evidence="3">The sequence shown here is derived from an EMBL/GenBank/DDBJ whole genome shotgun (WGS) entry which is preliminary data.</text>
</comment>
<dbReference type="EMBL" id="BOOF01000011">
    <property type="protein sequence ID" value="GIH61674.1"/>
    <property type="molecule type" value="Genomic_DNA"/>
</dbReference>
<dbReference type="PANTHER" id="PTHR14239">
    <property type="entry name" value="DUDULIN-RELATED"/>
    <property type="match status" value="1"/>
</dbReference>
<name>A0ABQ4GJT7_9ACTN</name>
<evidence type="ECO:0000256" key="1">
    <source>
        <dbReference type="ARBA" id="ARBA00023002"/>
    </source>
</evidence>
<sequence>MTVSVIGAGPMGRAIAHRYVIAGERVMLLDLRADRAARAAARTGAEVAADVHAALRADIVTLALGGHRDVLDFVTAYRSELAGLVLVDTTNPVHDCHPGADPAGSLSIAERLALAAPETSVVKAFNTLCASALLTGRIDDAQPDVFVASDDDVAKATVIEIVDRSGLRGLDSGGLRNARVLEQMAVLCIEIVTRLDVVPEAAMKFLPNW</sequence>
<keyword evidence="4" id="KW-1185">Reference proteome</keyword>
<evidence type="ECO:0000259" key="2">
    <source>
        <dbReference type="Pfam" id="PF03807"/>
    </source>
</evidence>